<gene>
    <name evidence="3" type="ORF">GCM10007906_22950</name>
</gene>
<evidence type="ECO:0000256" key="1">
    <source>
        <dbReference type="PROSITE-ProRule" id="PRU00409"/>
    </source>
</evidence>
<comment type="caution">
    <text evidence="3">The sequence shown here is derived from an EMBL/GenBank/DDBJ whole genome shotgun (WGS) entry which is preliminary data.</text>
</comment>
<dbReference type="EMBL" id="BSOE01000046">
    <property type="protein sequence ID" value="GLR04707.1"/>
    <property type="molecule type" value="Genomic_DNA"/>
</dbReference>
<accession>A0ABQ5Y2B3</accession>
<keyword evidence="1" id="KW-0067">ATP-binding</keyword>
<dbReference type="InterPro" id="IPR011761">
    <property type="entry name" value="ATP-grasp"/>
</dbReference>
<dbReference type="InterPro" id="IPR013815">
    <property type="entry name" value="ATP_grasp_subdomain_1"/>
</dbReference>
<reference evidence="4" key="1">
    <citation type="journal article" date="2019" name="Int. J. Syst. Evol. Microbiol.">
        <title>The Global Catalogue of Microorganisms (GCM) 10K type strain sequencing project: providing services to taxonomists for standard genome sequencing and annotation.</title>
        <authorList>
            <consortium name="The Broad Institute Genomics Platform"/>
            <consortium name="The Broad Institute Genome Sequencing Center for Infectious Disease"/>
            <person name="Wu L."/>
            <person name="Ma J."/>
        </authorList>
    </citation>
    <scope>NUCLEOTIDE SEQUENCE [LARGE SCALE GENOMIC DNA]</scope>
    <source>
        <strain evidence="4">NBRC 110633</strain>
    </source>
</reference>
<dbReference type="PROSITE" id="PS50975">
    <property type="entry name" value="ATP_GRASP"/>
    <property type="match status" value="1"/>
</dbReference>
<protein>
    <recommendedName>
        <fullName evidence="2">ATP-grasp domain-containing protein</fullName>
    </recommendedName>
</protein>
<dbReference type="Gene3D" id="3.30.1490.20">
    <property type="entry name" value="ATP-grasp fold, A domain"/>
    <property type="match status" value="1"/>
</dbReference>
<keyword evidence="1" id="KW-0547">Nucleotide-binding</keyword>
<dbReference type="RefSeq" id="WP_045399328.1">
    <property type="nucleotide sequence ID" value="NZ_BBLD01000021.1"/>
</dbReference>
<dbReference type="SUPFAM" id="SSF56059">
    <property type="entry name" value="Glutathione synthetase ATP-binding domain-like"/>
    <property type="match status" value="1"/>
</dbReference>
<dbReference type="Proteomes" id="UP001156669">
    <property type="component" value="Unassembled WGS sequence"/>
</dbReference>
<organism evidence="3 4">
    <name type="scientific">Vibrio hyugaensis</name>
    <dbReference type="NCBI Taxonomy" id="1534743"/>
    <lineage>
        <taxon>Bacteria</taxon>
        <taxon>Pseudomonadati</taxon>
        <taxon>Pseudomonadota</taxon>
        <taxon>Gammaproteobacteria</taxon>
        <taxon>Vibrionales</taxon>
        <taxon>Vibrionaceae</taxon>
        <taxon>Vibrio</taxon>
    </lineage>
</organism>
<proteinExistence type="predicted"/>
<sequence>MINKIIYLVTNYSGKIPQKLHETVSLDIERLSEFLQGAFSEARVISLDDLANELTSNTIEVESVIFFFCSSQIEQYKSAVFDVAFEVYRRGGILVPGIDSYLAHENKYFQEMYKSRTGIATPSAKLLSTSNSNSTSSLPAVIKPYSGFGSQGVKLAKSKSELKSAIHRNMSSYVFEKINVREIAKRVIKYFVKFPSEYPDKIGRVVIQDFIPNLKHDWKVLVFGDRAFALKRFTRDNDFRASGSGNFDYSSSASEGLIEFAFKTRKSLCVPFVSLDVAESTEGFSIIEYQTIHFGLATAMNAQKFYSLNNGNITITDCQGADVEQLYAKSIIDFIFGEL</sequence>
<evidence type="ECO:0000259" key="2">
    <source>
        <dbReference type="PROSITE" id="PS50975"/>
    </source>
</evidence>
<evidence type="ECO:0000313" key="4">
    <source>
        <dbReference type="Proteomes" id="UP001156669"/>
    </source>
</evidence>
<keyword evidence="4" id="KW-1185">Reference proteome</keyword>
<feature type="domain" description="ATP-grasp" evidence="2">
    <location>
        <begin position="111"/>
        <end position="332"/>
    </location>
</feature>
<evidence type="ECO:0000313" key="3">
    <source>
        <dbReference type="EMBL" id="GLR04707.1"/>
    </source>
</evidence>
<dbReference type="Gene3D" id="3.30.470.20">
    <property type="entry name" value="ATP-grasp fold, B domain"/>
    <property type="match status" value="1"/>
</dbReference>
<name>A0ABQ5Y2B3_9VIBR</name>